<evidence type="ECO:0000256" key="2">
    <source>
        <dbReference type="ARBA" id="ARBA00023274"/>
    </source>
</evidence>
<dbReference type="Proteomes" id="UP000570823">
    <property type="component" value="Unassembled WGS sequence"/>
</dbReference>
<sequence>MEFQITRDYRNELLNRREVHFTLAYDGATPSRAQILGKFSALMNASESLVVLDSMKKQFGTMELRGVARIYDDEESLKMTERDYLIKRSAPKAAEAE</sequence>
<organism evidence="4 5">
    <name type="scientific">Methanofollis tationis</name>
    <dbReference type="NCBI Taxonomy" id="81417"/>
    <lineage>
        <taxon>Archaea</taxon>
        <taxon>Methanobacteriati</taxon>
        <taxon>Methanobacteriota</taxon>
        <taxon>Stenosarchaea group</taxon>
        <taxon>Methanomicrobia</taxon>
        <taxon>Methanomicrobiales</taxon>
        <taxon>Methanomicrobiaceae</taxon>
        <taxon>Methanofollis</taxon>
    </lineage>
</organism>
<dbReference type="GO" id="GO:1990904">
    <property type="term" value="C:ribonucleoprotein complex"/>
    <property type="evidence" value="ECO:0007669"/>
    <property type="project" value="UniProtKB-KW"/>
</dbReference>
<proteinExistence type="inferred from homology"/>
<dbReference type="OrthoDB" id="27533at2157"/>
<dbReference type="Gene3D" id="3.30.70.330">
    <property type="match status" value="1"/>
</dbReference>
<dbReference type="InterPro" id="IPR012677">
    <property type="entry name" value="Nucleotide-bd_a/b_plait_sf"/>
</dbReference>
<dbReference type="GO" id="GO:0003735">
    <property type="term" value="F:structural constituent of ribosome"/>
    <property type="evidence" value="ECO:0007669"/>
    <property type="project" value="InterPro"/>
</dbReference>
<protein>
    <recommendedName>
        <fullName evidence="3">Small ribosomal subunit protein eS24</fullName>
    </recommendedName>
</protein>
<keyword evidence="2 3" id="KW-0687">Ribonucleoprotein</keyword>
<name>A0A7K4HQ65_9EURY</name>
<dbReference type="InterPro" id="IPR001976">
    <property type="entry name" value="Ribosomal_eS24"/>
</dbReference>
<dbReference type="HAMAP" id="MF_00545">
    <property type="entry name" value="Ribosomal_eS24"/>
    <property type="match status" value="1"/>
</dbReference>
<gene>
    <name evidence="3" type="primary">rps24e</name>
    <name evidence="4" type="ORF">HWN36_08310</name>
</gene>
<dbReference type="AlphaFoldDB" id="A0A7K4HQ65"/>
<evidence type="ECO:0000256" key="1">
    <source>
        <dbReference type="ARBA" id="ARBA00022980"/>
    </source>
</evidence>
<reference evidence="4 5" key="1">
    <citation type="submission" date="2020-06" db="EMBL/GenBank/DDBJ databases">
        <title>Methanofollis fontis sp. nov., a methanogen isolated from marine sediments near a cold seep at Four-Way Closure Ridge offshore southwestern Taiwan.</title>
        <authorList>
            <person name="Chen S.-C."/>
            <person name="Teng N.-H."/>
            <person name="Lin Y.-S."/>
            <person name="Lai M.-C."/>
            <person name="Chen H.-H."/>
            <person name="Wang C.-C."/>
        </authorList>
    </citation>
    <scope>NUCLEOTIDE SEQUENCE [LARGE SCALE GENOMIC DNA]</scope>
    <source>
        <strain evidence="4 5">DSM 2702</strain>
    </source>
</reference>
<dbReference type="SUPFAM" id="SSF54189">
    <property type="entry name" value="Ribosomal proteins S24e, L23 and L15e"/>
    <property type="match status" value="1"/>
</dbReference>
<comment type="caution">
    <text evidence="4">The sequence shown here is derived from an EMBL/GenBank/DDBJ whole genome shotgun (WGS) entry which is preliminary data.</text>
</comment>
<dbReference type="InterPro" id="IPR012678">
    <property type="entry name" value="Ribosomal_uL23/eL15/eS24_sf"/>
</dbReference>
<evidence type="ECO:0000313" key="5">
    <source>
        <dbReference type="Proteomes" id="UP000570823"/>
    </source>
</evidence>
<dbReference type="GO" id="GO:0006412">
    <property type="term" value="P:translation"/>
    <property type="evidence" value="ECO:0007669"/>
    <property type="project" value="UniProtKB-UniRule"/>
</dbReference>
<dbReference type="RefSeq" id="WP_176788917.1">
    <property type="nucleotide sequence ID" value="NZ_JABXWR010000001.1"/>
</dbReference>
<dbReference type="GO" id="GO:0005840">
    <property type="term" value="C:ribosome"/>
    <property type="evidence" value="ECO:0007669"/>
    <property type="project" value="UniProtKB-KW"/>
</dbReference>
<dbReference type="EMBL" id="JABXWR010000001">
    <property type="protein sequence ID" value="NVO67312.1"/>
    <property type="molecule type" value="Genomic_DNA"/>
</dbReference>
<dbReference type="Pfam" id="PF01282">
    <property type="entry name" value="Ribosomal_S24e"/>
    <property type="match status" value="1"/>
</dbReference>
<keyword evidence="5" id="KW-1185">Reference proteome</keyword>
<evidence type="ECO:0000313" key="4">
    <source>
        <dbReference type="EMBL" id="NVO67312.1"/>
    </source>
</evidence>
<comment type="similarity">
    <text evidence="3">Belongs to the eukaryotic ribosomal protein eS24 family.</text>
</comment>
<accession>A0A7K4HQ65</accession>
<keyword evidence="1 3" id="KW-0689">Ribosomal protein</keyword>
<evidence type="ECO:0000256" key="3">
    <source>
        <dbReference type="HAMAP-Rule" id="MF_00545"/>
    </source>
</evidence>